<evidence type="ECO:0000256" key="6">
    <source>
        <dbReference type="ARBA" id="ARBA00023204"/>
    </source>
</evidence>
<keyword evidence="4 7" id="KW-0862">Zinc</keyword>
<dbReference type="EMBL" id="LR215050">
    <property type="protein sequence ID" value="VEU83056.1"/>
    <property type="molecule type" value="Genomic_DNA"/>
</dbReference>
<dbReference type="GO" id="GO:0003677">
    <property type="term" value="F:DNA binding"/>
    <property type="evidence" value="ECO:0007669"/>
    <property type="project" value="UniProtKB-UniRule"/>
</dbReference>
<reference evidence="9 10" key="1">
    <citation type="submission" date="2019-01" db="EMBL/GenBank/DDBJ databases">
        <authorList>
            <consortium name="Pathogen Informatics"/>
        </authorList>
    </citation>
    <scope>NUCLEOTIDE SEQUENCE [LARGE SCALE GENOMIC DNA]</scope>
    <source>
        <strain evidence="9 10">NCTC10172</strain>
    </source>
</reference>
<evidence type="ECO:0000256" key="3">
    <source>
        <dbReference type="ARBA" id="ARBA00022771"/>
    </source>
</evidence>
<dbReference type="Pfam" id="PF02132">
    <property type="entry name" value="RecR_ZnF"/>
    <property type="match status" value="1"/>
</dbReference>
<dbReference type="SMART" id="SM00493">
    <property type="entry name" value="TOPRIM"/>
    <property type="match status" value="1"/>
</dbReference>
<dbReference type="PANTHER" id="PTHR30446:SF0">
    <property type="entry name" value="RECOMBINATION PROTEIN RECR"/>
    <property type="match status" value="1"/>
</dbReference>
<accession>A0A449BKP5</accession>
<dbReference type="Gene3D" id="3.40.1360.10">
    <property type="match status" value="1"/>
</dbReference>
<dbReference type="Gene3D" id="1.10.8.420">
    <property type="entry name" value="RecR Domain 1"/>
    <property type="match status" value="1"/>
</dbReference>
<evidence type="ECO:0000256" key="2">
    <source>
        <dbReference type="ARBA" id="ARBA00022763"/>
    </source>
</evidence>
<dbReference type="InterPro" id="IPR006171">
    <property type="entry name" value="TOPRIM_dom"/>
</dbReference>
<keyword evidence="2 7" id="KW-0227">DNA damage</keyword>
<keyword evidence="10" id="KW-1185">Reference proteome</keyword>
<dbReference type="SMART" id="SM00278">
    <property type="entry name" value="HhH1"/>
    <property type="match status" value="1"/>
</dbReference>
<dbReference type="InterPro" id="IPR023627">
    <property type="entry name" value="Rcmb_RecR"/>
</dbReference>
<proteinExistence type="inferred from homology"/>
<feature type="domain" description="Toprim" evidence="8">
    <location>
        <begin position="79"/>
        <end position="172"/>
    </location>
</feature>
<dbReference type="AlphaFoldDB" id="A0A449BKP5"/>
<dbReference type="RefSeq" id="WP_035369829.1">
    <property type="nucleotide sequence ID" value="NZ_LR215050.1"/>
</dbReference>
<dbReference type="NCBIfam" id="TIGR00615">
    <property type="entry name" value="recR"/>
    <property type="match status" value="1"/>
</dbReference>
<evidence type="ECO:0000256" key="1">
    <source>
        <dbReference type="ARBA" id="ARBA00022723"/>
    </source>
</evidence>
<dbReference type="PROSITE" id="PS50880">
    <property type="entry name" value="TOPRIM"/>
    <property type="match status" value="1"/>
</dbReference>
<dbReference type="PROSITE" id="PS01300">
    <property type="entry name" value="RECR"/>
    <property type="match status" value="1"/>
</dbReference>
<evidence type="ECO:0000313" key="9">
    <source>
        <dbReference type="EMBL" id="VEU83056.1"/>
    </source>
</evidence>
<name>A0A449BKP5_9MOLU</name>
<evidence type="ECO:0000259" key="8">
    <source>
        <dbReference type="PROSITE" id="PS50880"/>
    </source>
</evidence>
<evidence type="ECO:0000256" key="7">
    <source>
        <dbReference type="HAMAP-Rule" id="MF_00017"/>
    </source>
</evidence>
<evidence type="ECO:0000256" key="4">
    <source>
        <dbReference type="ARBA" id="ARBA00022833"/>
    </source>
</evidence>
<dbReference type="Gene3D" id="3.30.60.80">
    <property type="match status" value="1"/>
</dbReference>
<organism evidence="9 10">
    <name type="scientific">Acholeplasma hippikon</name>
    <dbReference type="NCBI Taxonomy" id="264636"/>
    <lineage>
        <taxon>Bacteria</taxon>
        <taxon>Bacillati</taxon>
        <taxon>Mycoplasmatota</taxon>
        <taxon>Mollicutes</taxon>
        <taxon>Acholeplasmatales</taxon>
        <taxon>Acholeplasmataceae</taxon>
        <taxon>Acholeplasma</taxon>
    </lineage>
</organism>
<dbReference type="PANTHER" id="PTHR30446">
    <property type="entry name" value="RECOMBINATION PROTEIN RECR"/>
    <property type="match status" value="1"/>
</dbReference>
<keyword evidence="5 7" id="KW-0233">DNA recombination</keyword>
<dbReference type="Proteomes" id="UP000290909">
    <property type="component" value="Chromosome"/>
</dbReference>
<dbReference type="STRING" id="1408416.GCA_000702765_01167"/>
<dbReference type="GO" id="GO:0006281">
    <property type="term" value="P:DNA repair"/>
    <property type="evidence" value="ECO:0007669"/>
    <property type="project" value="UniProtKB-UniRule"/>
</dbReference>
<dbReference type="InterPro" id="IPR015967">
    <property type="entry name" value="Rcmb_RecR_Znf"/>
</dbReference>
<dbReference type="InterPro" id="IPR003583">
    <property type="entry name" value="Hlx-hairpin-Hlx_DNA-bd_motif"/>
</dbReference>
<feature type="zinc finger region" description="C4-type" evidence="7">
    <location>
        <begin position="56"/>
        <end position="71"/>
    </location>
</feature>
<dbReference type="Pfam" id="PF21176">
    <property type="entry name" value="RecR_HhH"/>
    <property type="match status" value="1"/>
</dbReference>
<dbReference type="InterPro" id="IPR000093">
    <property type="entry name" value="DNA_Rcmb_RecR"/>
</dbReference>
<keyword evidence="3 7" id="KW-0863">Zinc-finger</keyword>
<sequence length="195" mass="21881">MYPKVILDLVSDLKKLPGIGEKTAERLALHLTNWDDEDLNAFGTHLVELKSKIKYCNVCGLLTDSETCEICSNHNRDQHTIMVVQDSKDVYAIERTENFFGSYHVLGGLIDFSKGIEPKDLNIDSLSKRVKEAKELIIATNGTVEGELTAQYLKTLFQTDTIAITRLGYGLPVGAELKYADQLTLIKAVENRQKY</sequence>
<comment type="function">
    <text evidence="7">May play a role in DNA repair. It seems to be involved in an RecBC-independent recombinational process of DNA repair. It may act with RecF and RecO.</text>
</comment>
<dbReference type="CDD" id="cd01025">
    <property type="entry name" value="TOPRIM_recR"/>
    <property type="match status" value="1"/>
</dbReference>
<keyword evidence="1 7" id="KW-0479">Metal-binding</keyword>
<evidence type="ECO:0000313" key="10">
    <source>
        <dbReference type="Proteomes" id="UP000290909"/>
    </source>
</evidence>
<dbReference type="Pfam" id="PF21175">
    <property type="entry name" value="RecR_C"/>
    <property type="match status" value="1"/>
</dbReference>
<comment type="similarity">
    <text evidence="7">Belongs to the RecR family.</text>
</comment>
<dbReference type="HAMAP" id="MF_00017">
    <property type="entry name" value="RecR"/>
    <property type="match status" value="1"/>
</dbReference>
<dbReference type="GO" id="GO:0008270">
    <property type="term" value="F:zinc ion binding"/>
    <property type="evidence" value="ECO:0007669"/>
    <property type="project" value="UniProtKB-KW"/>
</dbReference>
<dbReference type="Gene3D" id="6.10.250.240">
    <property type="match status" value="1"/>
</dbReference>
<protein>
    <recommendedName>
        <fullName evidence="7">Recombination protein RecR</fullName>
    </recommendedName>
</protein>
<gene>
    <name evidence="9" type="primary">recM</name>
    <name evidence="7" type="synonym">recR</name>
    <name evidence="9" type="ORF">NCTC10172_01105</name>
</gene>
<keyword evidence="6 7" id="KW-0234">DNA repair</keyword>
<dbReference type="GO" id="GO:0006310">
    <property type="term" value="P:DNA recombination"/>
    <property type="evidence" value="ECO:0007669"/>
    <property type="project" value="UniProtKB-UniRule"/>
</dbReference>
<dbReference type="Pfam" id="PF13662">
    <property type="entry name" value="Toprim_4"/>
    <property type="match status" value="1"/>
</dbReference>
<dbReference type="KEGG" id="ahk:NCTC10172_01105"/>
<dbReference type="InterPro" id="IPR034137">
    <property type="entry name" value="TOPRIM_RecR"/>
</dbReference>
<evidence type="ECO:0000256" key="5">
    <source>
        <dbReference type="ARBA" id="ARBA00023172"/>
    </source>
</evidence>
<dbReference type="SUPFAM" id="SSF111304">
    <property type="entry name" value="Recombination protein RecR"/>
    <property type="match status" value="1"/>
</dbReference>